<dbReference type="AlphaFoldDB" id="W2K8T3"/>
<evidence type="ECO:0000256" key="1">
    <source>
        <dbReference type="ARBA" id="ARBA00022723"/>
    </source>
</evidence>
<evidence type="ECO:0000259" key="5">
    <source>
        <dbReference type="PROSITE" id="PS50865"/>
    </source>
</evidence>
<dbReference type="PROSITE" id="PS50865">
    <property type="entry name" value="ZF_MYND_2"/>
    <property type="match status" value="1"/>
</dbReference>
<evidence type="ECO:0000256" key="3">
    <source>
        <dbReference type="ARBA" id="ARBA00022833"/>
    </source>
</evidence>
<reference evidence="6" key="1">
    <citation type="submission" date="2013-11" db="EMBL/GenBank/DDBJ databases">
        <title>The Genome Sequence of Phytophthora parasitica CHvinca01.</title>
        <authorList>
            <consortium name="The Broad Institute Genomics Platform"/>
            <person name="Russ C."/>
            <person name="Tyler B."/>
            <person name="Panabieres F."/>
            <person name="Shan W."/>
            <person name="Tripathy S."/>
            <person name="Grunwald N."/>
            <person name="Machado M."/>
            <person name="Johnson C.S."/>
            <person name="Arredondo F."/>
            <person name="Hong C."/>
            <person name="Coffey M."/>
            <person name="Young S.K."/>
            <person name="Zeng Q."/>
            <person name="Gargeya S."/>
            <person name="Fitzgerald M."/>
            <person name="Abouelleil A."/>
            <person name="Alvarado L."/>
            <person name="Chapman S.B."/>
            <person name="Gainer-Dewar J."/>
            <person name="Goldberg J."/>
            <person name="Griggs A."/>
            <person name="Gujja S."/>
            <person name="Hansen M."/>
            <person name="Howarth C."/>
            <person name="Imamovic A."/>
            <person name="Ireland A."/>
            <person name="Larimer J."/>
            <person name="McCowan C."/>
            <person name="Murphy C."/>
            <person name="Pearson M."/>
            <person name="Poon T.W."/>
            <person name="Priest M."/>
            <person name="Roberts A."/>
            <person name="Saif S."/>
            <person name="Shea T."/>
            <person name="Sykes S."/>
            <person name="Wortman J."/>
            <person name="Nusbaum C."/>
            <person name="Birren B."/>
        </authorList>
    </citation>
    <scope>NUCLEOTIDE SEQUENCE [LARGE SCALE GENOMIC DNA]</scope>
    <source>
        <strain evidence="6">CHvinca01</strain>
    </source>
</reference>
<dbReference type="EMBL" id="KI682494">
    <property type="protein sequence ID" value="ETL81537.1"/>
    <property type="molecule type" value="Genomic_DNA"/>
</dbReference>
<dbReference type="OrthoDB" id="119374at2759"/>
<evidence type="ECO:0000256" key="2">
    <source>
        <dbReference type="ARBA" id="ARBA00022771"/>
    </source>
</evidence>
<accession>W2K8T3</accession>
<dbReference type="Proteomes" id="UP000054423">
    <property type="component" value="Unassembled WGS sequence"/>
</dbReference>
<dbReference type="SUPFAM" id="SSF144232">
    <property type="entry name" value="HIT/MYND zinc finger-like"/>
    <property type="match status" value="1"/>
</dbReference>
<dbReference type="VEuPathDB" id="FungiDB:PPTG_05111"/>
<protein>
    <recommendedName>
        <fullName evidence="5">MYND-type domain-containing protein</fullName>
    </recommendedName>
</protein>
<evidence type="ECO:0000313" key="6">
    <source>
        <dbReference type="EMBL" id="ETL81537.1"/>
    </source>
</evidence>
<proteinExistence type="predicted"/>
<dbReference type="Pfam" id="PF01753">
    <property type="entry name" value="zf-MYND"/>
    <property type="match status" value="1"/>
</dbReference>
<keyword evidence="1" id="KW-0479">Metal-binding</keyword>
<feature type="domain" description="MYND-type" evidence="5">
    <location>
        <begin position="16"/>
        <end position="52"/>
    </location>
</feature>
<organism evidence="6">
    <name type="scientific">Phytophthora nicotianae</name>
    <name type="common">Potato buckeye rot agent</name>
    <name type="synonym">Phytophthora parasitica</name>
    <dbReference type="NCBI Taxonomy" id="4792"/>
    <lineage>
        <taxon>Eukaryota</taxon>
        <taxon>Sar</taxon>
        <taxon>Stramenopiles</taxon>
        <taxon>Oomycota</taxon>
        <taxon>Peronosporomycetes</taxon>
        <taxon>Peronosporales</taxon>
        <taxon>Peronosporaceae</taxon>
        <taxon>Phytophthora</taxon>
    </lineage>
</organism>
<sequence length="187" mass="20664">MSVKDGGDAPVGIVPCENCGKPSHKRCSRCKAFAVCDKACMVAIWSRHKPDCNNVVAARKKLAEGGAPVSGVPCSIDPDSLLLLNRLTGDVYAKHGVEEPPGRGSTMNVEKKLAFFLDFLKVHDSSSPENKNRPLAEKLFLNRRYNNAYRLATENFTARELNRLNVLMQKHQVGSANRLFSKLLRDP</sequence>
<name>W2K8T3_PHYNI</name>
<dbReference type="Gene3D" id="6.10.140.2220">
    <property type="match status" value="1"/>
</dbReference>
<gene>
    <name evidence="6" type="ORF">L917_18143</name>
</gene>
<dbReference type="InterPro" id="IPR002893">
    <property type="entry name" value="Znf_MYND"/>
</dbReference>
<dbReference type="GO" id="GO:0008270">
    <property type="term" value="F:zinc ion binding"/>
    <property type="evidence" value="ECO:0007669"/>
    <property type="project" value="UniProtKB-KW"/>
</dbReference>
<keyword evidence="2 4" id="KW-0863">Zinc-finger</keyword>
<keyword evidence="3" id="KW-0862">Zinc</keyword>
<evidence type="ECO:0000256" key="4">
    <source>
        <dbReference type="PROSITE-ProRule" id="PRU00134"/>
    </source>
</evidence>